<proteinExistence type="predicted"/>
<dbReference type="GO" id="GO:0004803">
    <property type="term" value="F:transposase activity"/>
    <property type="evidence" value="ECO:0007669"/>
    <property type="project" value="InterPro"/>
</dbReference>
<dbReference type="InterPro" id="IPR003346">
    <property type="entry name" value="Transposase_20"/>
</dbReference>
<dbReference type="Pfam" id="PF02371">
    <property type="entry name" value="Transposase_20"/>
    <property type="match status" value="1"/>
</dbReference>
<dbReference type="GO" id="GO:0006313">
    <property type="term" value="P:DNA transposition"/>
    <property type="evidence" value="ECO:0007669"/>
    <property type="project" value="InterPro"/>
</dbReference>
<sequence length="315" mass="35670">MAMRVSQEKMIIGVDVAKNELVIYHEQYDQLEAIPNTKVAIAKWLKTLAGTSAIAIEATNVYHVLFADMAYEAGCEVYVLDGYQLSSYRKSVNIRAKTDAQDARLLARYLKNEFDELRPWIPPSPLYRQLLSLFRRRAALVQARTGLVQSWANETLLKTAFANQINSMKRLEALVEKKIRDVLQEAGLMVQVNRCMKVEGIGFLTAARLVTSYQRGEFSGADAFIAFLGLDLRVSKSGQRDGPRRLTKRGDPEARRLLHNAAMSGSRTPAWKPFYEEQRRRGFSTTQALVMLARKMARVVFALLKNQSEYQTKAA</sequence>
<dbReference type="EMBL" id="CP081457">
    <property type="protein sequence ID" value="UYS81145.1"/>
    <property type="molecule type" value="Genomic_DNA"/>
</dbReference>
<evidence type="ECO:0000259" key="1">
    <source>
        <dbReference type="Pfam" id="PF01548"/>
    </source>
</evidence>
<dbReference type="RefSeq" id="WP_017700779.1">
    <property type="nucleotide sequence ID" value="NZ_CP081457.1"/>
</dbReference>
<dbReference type="EMBL" id="CP081457">
    <property type="protein sequence ID" value="UYS80869.1"/>
    <property type="molecule type" value="Genomic_DNA"/>
</dbReference>
<dbReference type="GO" id="GO:0003677">
    <property type="term" value="F:DNA binding"/>
    <property type="evidence" value="ECO:0007669"/>
    <property type="project" value="InterPro"/>
</dbReference>
<evidence type="ECO:0000313" key="3">
    <source>
        <dbReference type="EMBL" id="UYS80417.1"/>
    </source>
</evidence>
<dbReference type="PANTHER" id="PTHR33055">
    <property type="entry name" value="TRANSPOSASE FOR INSERTION SEQUENCE ELEMENT IS1111A"/>
    <property type="match status" value="1"/>
</dbReference>
<accession>A0AAT9SE81</accession>
<gene>
    <name evidence="3" type="ORF">A237_023740</name>
    <name evidence="4" type="ORF">A237_026180</name>
    <name evidence="5" type="ORF">A237_027745</name>
</gene>
<dbReference type="AlphaFoldDB" id="A0AAT9SE81"/>
<dbReference type="NCBIfam" id="NF033542">
    <property type="entry name" value="transpos_IS110"/>
    <property type="match status" value="1"/>
</dbReference>
<feature type="domain" description="Transposase IS116/IS110/IS902 C-terminal" evidence="2">
    <location>
        <begin position="195"/>
        <end position="275"/>
    </location>
</feature>
<feature type="domain" description="Transposase IS110-like N-terminal" evidence="1">
    <location>
        <begin position="12"/>
        <end position="150"/>
    </location>
</feature>
<reference evidence="3" key="1">
    <citation type="journal article" date="2023" name="PhytoFront">
        <title>The Complete Genome Sequence of Pseudomonas syringae pv. actinidifoliorum ICMP 18803.</title>
        <authorList>
            <person name="Templeton M.D."/>
            <person name="Arshed S."/>
            <person name="Andersen M.T."/>
            <person name="Jayaraman J."/>
        </authorList>
    </citation>
    <scope>NUCLEOTIDE SEQUENCE</scope>
    <source>
        <strain evidence="3">ICMP 18803</strain>
    </source>
</reference>
<dbReference type="EMBL" id="CP081457">
    <property type="protein sequence ID" value="UYS80417.1"/>
    <property type="molecule type" value="Genomic_DNA"/>
</dbReference>
<evidence type="ECO:0000259" key="2">
    <source>
        <dbReference type="Pfam" id="PF02371"/>
    </source>
</evidence>
<dbReference type="Pfam" id="PF01548">
    <property type="entry name" value="DEDD_Tnp_IS110"/>
    <property type="match status" value="1"/>
</dbReference>
<dbReference type="InterPro" id="IPR002525">
    <property type="entry name" value="Transp_IS110-like_N"/>
</dbReference>
<dbReference type="InterPro" id="IPR047650">
    <property type="entry name" value="Transpos_IS110"/>
</dbReference>
<dbReference type="PANTHER" id="PTHR33055:SF13">
    <property type="entry name" value="TRANSPOSASE"/>
    <property type="match status" value="1"/>
</dbReference>
<organism evidence="3">
    <name type="scientific">Pseudomonas syringae pv. actinidifoliorum ICMP 18803</name>
    <dbReference type="NCBI Taxonomy" id="1194400"/>
    <lineage>
        <taxon>Bacteria</taxon>
        <taxon>Pseudomonadati</taxon>
        <taxon>Pseudomonadota</taxon>
        <taxon>Gammaproteobacteria</taxon>
        <taxon>Pseudomonadales</taxon>
        <taxon>Pseudomonadaceae</taxon>
        <taxon>Pseudomonas</taxon>
        <taxon>Pseudomonas syringae</taxon>
    </lineage>
</organism>
<evidence type="ECO:0000313" key="5">
    <source>
        <dbReference type="EMBL" id="UYS81145.1"/>
    </source>
</evidence>
<name>A0AAT9SE81_PSESX</name>
<evidence type="ECO:0000313" key="4">
    <source>
        <dbReference type="EMBL" id="UYS80869.1"/>
    </source>
</evidence>
<protein>
    <submittedName>
        <fullName evidence="3">IS110 family transposase</fullName>
    </submittedName>
</protein>